<name>A0A8H5GY12_9AGAR</name>
<dbReference type="Proteomes" id="UP000559256">
    <property type="component" value="Unassembled WGS sequence"/>
</dbReference>
<gene>
    <name evidence="1" type="ORF">D9758_001639</name>
</gene>
<comment type="caution">
    <text evidence="1">The sequence shown here is derived from an EMBL/GenBank/DDBJ whole genome shotgun (WGS) entry which is preliminary data.</text>
</comment>
<dbReference type="AlphaFoldDB" id="A0A8H5GY12"/>
<dbReference type="EMBL" id="JAACJM010000004">
    <property type="protein sequence ID" value="KAF5373183.1"/>
    <property type="molecule type" value="Genomic_DNA"/>
</dbReference>
<organism evidence="1 2">
    <name type="scientific">Tetrapyrgos nigripes</name>
    <dbReference type="NCBI Taxonomy" id="182062"/>
    <lineage>
        <taxon>Eukaryota</taxon>
        <taxon>Fungi</taxon>
        <taxon>Dikarya</taxon>
        <taxon>Basidiomycota</taxon>
        <taxon>Agaricomycotina</taxon>
        <taxon>Agaricomycetes</taxon>
        <taxon>Agaricomycetidae</taxon>
        <taxon>Agaricales</taxon>
        <taxon>Marasmiineae</taxon>
        <taxon>Marasmiaceae</taxon>
        <taxon>Tetrapyrgos</taxon>
    </lineage>
</organism>
<reference evidence="1 2" key="1">
    <citation type="journal article" date="2020" name="ISME J.">
        <title>Uncovering the hidden diversity of litter-decomposition mechanisms in mushroom-forming fungi.</title>
        <authorList>
            <person name="Floudas D."/>
            <person name="Bentzer J."/>
            <person name="Ahren D."/>
            <person name="Johansson T."/>
            <person name="Persson P."/>
            <person name="Tunlid A."/>
        </authorList>
    </citation>
    <scope>NUCLEOTIDE SEQUENCE [LARGE SCALE GENOMIC DNA]</scope>
    <source>
        <strain evidence="1 2">CBS 291.85</strain>
    </source>
</reference>
<proteinExistence type="predicted"/>
<sequence length="176" mass="20113">MQLDYTPCLPKKLHILTPPETYPYATLSTTFDNLTLPNLVELFIESSPLSEYIDEPNFPVNDSFIPLLDRSRSLSNKQHFHITHLSLINVSIPDHELLSILALLPLLSHFVIGDVYYHTRAKNEEEEDEEDHAERLSEMDKDSTMLSQSFFHALLSYDPGIALGLRELHVGLGRLK</sequence>
<keyword evidence="2" id="KW-1185">Reference proteome</keyword>
<protein>
    <submittedName>
        <fullName evidence="1">Uncharacterized protein</fullName>
    </submittedName>
</protein>
<evidence type="ECO:0000313" key="1">
    <source>
        <dbReference type="EMBL" id="KAF5373183.1"/>
    </source>
</evidence>
<accession>A0A8H5GY12</accession>
<evidence type="ECO:0000313" key="2">
    <source>
        <dbReference type="Proteomes" id="UP000559256"/>
    </source>
</evidence>